<dbReference type="PANTHER" id="PTHR43433">
    <property type="entry name" value="HYDROLASE, ALPHA/BETA FOLD FAMILY PROTEIN"/>
    <property type="match status" value="1"/>
</dbReference>
<sequence length="231" mass="25387">MKPPILLIPGLLCTAELYAAQIPVLSACAPVTVANTLEGATMESMAAAILREAPPRFALAGISMGGYLSMEIWRQAPERVERMALIDTTARADTPEQTMNRRKMMERAQSEGLEPVIEQMIAATLHPLHQSDERLRASIRRMAEAVGVEAYLRQQEAIMTRVDSRPLLPTIAVPTLVLVGDRDLLTPVERAREMADAMPQAKLVVVPEAAHGSVMEQPEFVNRALLEWLSA</sequence>
<dbReference type="RefSeq" id="WP_263369803.1">
    <property type="nucleotide sequence ID" value="NZ_JAGSYD010000001.1"/>
</dbReference>
<keyword evidence="1" id="KW-0732">Signal</keyword>
<dbReference type="Pfam" id="PF00561">
    <property type="entry name" value="Abhydrolase_1"/>
    <property type="match status" value="1"/>
</dbReference>
<evidence type="ECO:0000256" key="1">
    <source>
        <dbReference type="SAM" id="SignalP"/>
    </source>
</evidence>
<keyword evidence="4" id="KW-1185">Reference proteome</keyword>
<dbReference type="PROSITE" id="PS51257">
    <property type="entry name" value="PROKAR_LIPOPROTEIN"/>
    <property type="match status" value="1"/>
</dbReference>
<accession>A0ABW1ZAH4</accession>
<feature type="chain" id="PRO_5046360848" evidence="1">
    <location>
        <begin position="20"/>
        <end position="231"/>
    </location>
</feature>
<evidence type="ECO:0000259" key="2">
    <source>
        <dbReference type="Pfam" id="PF00561"/>
    </source>
</evidence>
<dbReference type="PRINTS" id="PR00111">
    <property type="entry name" value="ABHYDROLASE"/>
</dbReference>
<name>A0ABW1ZAH4_9BACT</name>
<dbReference type="PANTHER" id="PTHR43433:SF4">
    <property type="entry name" value="NON-HEME CHLOROPEROXIDASE-RELATED"/>
    <property type="match status" value="1"/>
</dbReference>
<dbReference type="EMBL" id="JBHSWI010000001">
    <property type="protein sequence ID" value="MFC6646104.1"/>
    <property type="molecule type" value="Genomic_DNA"/>
</dbReference>
<dbReference type="InterPro" id="IPR050471">
    <property type="entry name" value="AB_hydrolase"/>
</dbReference>
<dbReference type="SUPFAM" id="SSF53474">
    <property type="entry name" value="alpha/beta-Hydrolases"/>
    <property type="match status" value="1"/>
</dbReference>
<organism evidence="3 4">
    <name type="scientific">Granulicella cerasi</name>
    <dbReference type="NCBI Taxonomy" id="741063"/>
    <lineage>
        <taxon>Bacteria</taxon>
        <taxon>Pseudomonadati</taxon>
        <taxon>Acidobacteriota</taxon>
        <taxon>Terriglobia</taxon>
        <taxon>Terriglobales</taxon>
        <taxon>Acidobacteriaceae</taxon>
        <taxon>Granulicella</taxon>
    </lineage>
</organism>
<evidence type="ECO:0000313" key="3">
    <source>
        <dbReference type="EMBL" id="MFC6646104.1"/>
    </source>
</evidence>
<comment type="caution">
    <text evidence="3">The sequence shown here is derived from an EMBL/GenBank/DDBJ whole genome shotgun (WGS) entry which is preliminary data.</text>
</comment>
<feature type="signal peptide" evidence="1">
    <location>
        <begin position="1"/>
        <end position="19"/>
    </location>
</feature>
<dbReference type="InterPro" id="IPR000073">
    <property type="entry name" value="AB_hydrolase_1"/>
</dbReference>
<reference evidence="4" key="1">
    <citation type="journal article" date="2019" name="Int. J. Syst. Evol. Microbiol.">
        <title>The Global Catalogue of Microorganisms (GCM) 10K type strain sequencing project: providing services to taxonomists for standard genome sequencing and annotation.</title>
        <authorList>
            <consortium name="The Broad Institute Genomics Platform"/>
            <consortium name="The Broad Institute Genome Sequencing Center for Infectious Disease"/>
            <person name="Wu L."/>
            <person name="Ma J."/>
        </authorList>
    </citation>
    <scope>NUCLEOTIDE SEQUENCE [LARGE SCALE GENOMIC DNA]</scope>
    <source>
        <strain evidence="4">CGMCC 1.16026</strain>
    </source>
</reference>
<gene>
    <name evidence="3" type="ORF">ACFQBQ_11030</name>
</gene>
<dbReference type="InterPro" id="IPR029058">
    <property type="entry name" value="AB_hydrolase_fold"/>
</dbReference>
<dbReference type="Gene3D" id="3.40.50.1820">
    <property type="entry name" value="alpha/beta hydrolase"/>
    <property type="match status" value="1"/>
</dbReference>
<keyword evidence="3" id="KW-0378">Hydrolase</keyword>
<evidence type="ECO:0000313" key="4">
    <source>
        <dbReference type="Proteomes" id="UP001596391"/>
    </source>
</evidence>
<dbReference type="GO" id="GO:0016787">
    <property type="term" value="F:hydrolase activity"/>
    <property type="evidence" value="ECO:0007669"/>
    <property type="project" value="UniProtKB-KW"/>
</dbReference>
<proteinExistence type="predicted"/>
<protein>
    <submittedName>
        <fullName evidence="3">Alpha/beta fold hydrolase</fullName>
    </submittedName>
</protein>
<dbReference type="Proteomes" id="UP001596391">
    <property type="component" value="Unassembled WGS sequence"/>
</dbReference>
<feature type="domain" description="AB hydrolase-1" evidence="2">
    <location>
        <begin position="55"/>
        <end position="217"/>
    </location>
</feature>